<dbReference type="OrthoDB" id="5524782at2"/>
<dbReference type="Pfam" id="PF12728">
    <property type="entry name" value="HTH_17"/>
    <property type="match status" value="1"/>
</dbReference>
<dbReference type="Proteomes" id="UP000005714">
    <property type="component" value="Unassembled WGS sequence"/>
</dbReference>
<keyword evidence="3" id="KW-1185">Reference proteome</keyword>
<comment type="caution">
    <text evidence="2">The sequence shown here is derived from an EMBL/GenBank/DDBJ whole genome shotgun (WGS) entry which is preliminary data.</text>
</comment>
<name>D4YJE0_9MICO</name>
<sequence length="77" mass="8151">MAEEHEVLITDEAAAFLRVSTKTVFALACEGPLPGAKVERVLRFFQSDILALARGDSATKLTPEFGGIVAAGGCRDD</sequence>
<reference evidence="2 3" key="1">
    <citation type="submission" date="2010-04" db="EMBL/GenBank/DDBJ databases">
        <authorList>
            <person name="Qin X."/>
            <person name="Bachman B."/>
            <person name="Battles P."/>
            <person name="Bell A."/>
            <person name="Bess C."/>
            <person name="Bickham C."/>
            <person name="Chaboub L."/>
            <person name="Chen D."/>
            <person name="Coyle M."/>
            <person name="Deiros D.R."/>
            <person name="Dinh H."/>
            <person name="Forbes L."/>
            <person name="Fowler G."/>
            <person name="Francisco L."/>
            <person name="Fu Q."/>
            <person name="Gubbala S."/>
            <person name="Hale W."/>
            <person name="Han Y."/>
            <person name="Hemphill L."/>
            <person name="Highlander S.K."/>
            <person name="Hirani K."/>
            <person name="Hogues M."/>
            <person name="Jackson L."/>
            <person name="Jakkamsetti A."/>
            <person name="Javaid M."/>
            <person name="Jiang H."/>
            <person name="Korchina V."/>
            <person name="Kovar C."/>
            <person name="Lara F."/>
            <person name="Lee S."/>
            <person name="Mata R."/>
            <person name="Mathew T."/>
            <person name="Moen C."/>
            <person name="Morales K."/>
            <person name="Munidasa M."/>
            <person name="Nazareth L."/>
            <person name="Ngo R."/>
            <person name="Nguyen L."/>
            <person name="Okwuonu G."/>
            <person name="Ongeri F."/>
            <person name="Patil S."/>
            <person name="Petrosino J."/>
            <person name="Pham C."/>
            <person name="Pham P."/>
            <person name="Pu L.-L."/>
            <person name="Puazo M."/>
            <person name="Raj R."/>
            <person name="Reid J."/>
            <person name="Rouhana J."/>
            <person name="Saada N."/>
            <person name="Shang Y."/>
            <person name="Simmons D."/>
            <person name="Thornton R."/>
            <person name="Warren J."/>
            <person name="Weissenberger G."/>
            <person name="Zhang J."/>
            <person name="Zhang L."/>
            <person name="Zhou C."/>
            <person name="Zhu D."/>
            <person name="Muzny D."/>
            <person name="Worley K."/>
            <person name="Gibbs R."/>
        </authorList>
    </citation>
    <scope>NUCLEOTIDE SEQUENCE [LARGE SCALE GENOMIC DNA]</scope>
    <source>
        <strain evidence="2 3">ATCC 49030</strain>
    </source>
</reference>
<dbReference type="EMBL" id="ADNU01000004">
    <property type="protein sequence ID" value="EFG48696.1"/>
    <property type="molecule type" value="Genomic_DNA"/>
</dbReference>
<evidence type="ECO:0000259" key="1">
    <source>
        <dbReference type="Pfam" id="PF12728"/>
    </source>
</evidence>
<protein>
    <recommendedName>
        <fullName evidence="1">Helix-turn-helix domain-containing protein</fullName>
    </recommendedName>
</protein>
<dbReference type="eggNOG" id="ENOG5031XCU">
    <property type="taxonomic scope" value="Bacteria"/>
</dbReference>
<dbReference type="STRING" id="585530.HMPREF0183_0050"/>
<dbReference type="AlphaFoldDB" id="D4YJE0"/>
<evidence type="ECO:0000313" key="3">
    <source>
        <dbReference type="Proteomes" id="UP000005714"/>
    </source>
</evidence>
<proteinExistence type="predicted"/>
<dbReference type="InterPro" id="IPR041657">
    <property type="entry name" value="HTH_17"/>
</dbReference>
<organism evidence="2 3">
    <name type="scientific">Brevibacterium mcbrellneri ATCC 49030</name>
    <dbReference type="NCBI Taxonomy" id="585530"/>
    <lineage>
        <taxon>Bacteria</taxon>
        <taxon>Bacillati</taxon>
        <taxon>Actinomycetota</taxon>
        <taxon>Actinomycetes</taxon>
        <taxon>Micrococcales</taxon>
        <taxon>Brevibacteriaceae</taxon>
        <taxon>Brevibacterium</taxon>
    </lineage>
</organism>
<gene>
    <name evidence="2" type="ORF">HMPREF0183_0050</name>
</gene>
<accession>D4YJE0</accession>
<evidence type="ECO:0000313" key="2">
    <source>
        <dbReference type="EMBL" id="EFG48696.1"/>
    </source>
</evidence>
<feature type="domain" description="Helix-turn-helix" evidence="1">
    <location>
        <begin position="10"/>
        <end position="54"/>
    </location>
</feature>
<dbReference type="RefSeq" id="WP_005881489.1">
    <property type="nucleotide sequence ID" value="NZ_ADNU01000004.1"/>
</dbReference>